<evidence type="ECO:0000313" key="2">
    <source>
        <dbReference type="EMBL" id="TDG18711.1"/>
    </source>
</evidence>
<feature type="compositionally biased region" description="Basic and acidic residues" evidence="1">
    <location>
        <begin position="58"/>
        <end position="77"/>
    </location>
</feature>
<keyword evidence="3" id="KW-1185">Reference proteome</keyword>
<name>A0A4R5M0K9_9BURK</name>
<accession>A0A4R5M0K9</accession>
<dbReference type="AlphaFoldDB" id="A0A4R5M0K9"/>
<organism evidence="2 3">
    <name type="scientific">Paraburkholderia silviterrae</name>
    <dbReference type="NCBI Taxonomy" id="2528715"/>
    <lineage>
        <taxon>Bacteria</taxon>
        <taxon>Pseudomonadati</taxon>
        <taxon>Pseudomonadota</taxon>
        <taxon>Betaproteobacteria</taxon>
        <taxon>Burkholderiales</taxon>
        <taxon>Burkholderiaceae</taxon>
        <taxon>Paraburkholderia</taxon>
    </lineage>
</organism>
<proteinExistence type="predicted"/>
<dbReference type="RefSeq" id="WP_133199113.1">
    <property type="nucleotide sequence ID" value="NZ_JBHUCW010000018.1"/>
</dbReference>
<sequence length="77" mass="8676">MIFRCVFTAALIFAVSGCGLLDSTPRFQENCSRYGFKPGTDAFANCVLQQSQQEDDDIQRSMDRDNRLDAAGKKKDY</sequence>
<comment type="caution">
    <text evidence="2">The sequence shown here is derived from an EMBL/GenBank/DDBJ whole genome shotgun (WGS) entry which is preliminary data.</text>
</comment>
<dbReference type="EMBL" id="SMRP01000028">
    <property type="protein sequence ID" value="TDG18711.1"/>
    <property type="molecule type" value="Genomic_DNA"/>
</dbReference>
<feature type="region of interest" description="Disordered" evidence="1">
    <location>
        <begin position="54"/>
        <end position="77"/>
    </location>
</feature>
<evidence type="ECO:0000256" key="1">
    <source>
        <dbReference type="SAM" id="MobiDB-lite"/>
    </source>
</evidence>
<dbReference type="OrthoDB" id="8595733at2"/>
<reference evidence="2 3" key="1">
    <citation type="submission" date="2019-03" db="EMBL/GenBank/DDBJ databases">
        <title>Paraburkholderia sp. 4M-K11, isolated from subtropical forest soil.</title>
        <authorList>
            <person name="Gao Z.-H."/>
            <person name="Qiu L.-H."/>
        </authorList>
    </citation>
    <scope>NUCLEOTIDE SEQUENCE [LARGE SCALE GENOMIC DNA]</scope>
    <source>
        <strain evidence="2 3">4M-K11</strain>
    </source>
</reference>
<dbReference type="Proteomes" id="UP000295722">
    <property type="component" value="Unassembled WGS sequence"/>
</dbReference>
<evidence type="ECO:0008006" key="4">
    <source>
        <dbReference type="Google" id="ProtNLM"/>
    </source>
</evidence>
<gene>
    <name evidence="2" type="ORF">EYW47_33540</name>
</gene>
<evidence type="ECO:0000313" key="3">
    <source>
        <dbReference type="Proteomes" id="UP000295722"/>
    </source>
</evidence>
<protein>
    <recommendedName>
        <fullName evidence="4">Lipoprotein</fullName>
    </recommendedName>
</protein>
<dbReference type="PROSITE" id="PS51257">
    <property type="entry name" value="PROKAR_LIPOPROTEIN"/>
    <property type="match status" value="1"/>
</dbReference>